<proteinExistence type="inferred from homology"/>
<name>A0A9N8RRL0_GIBZA</name>
<dbReference type="Proteomes" id="UP000746612">
    <property type="component" value="Unassembled WGS sequence"/>
</dbReference>
<dbReference type="InterPro" id="IPR017972">
    <property type="entry name" value="Cyt_P450_CS"/>
</dbReference>
<dbReference type="SUPFAM" id="SSF48264">
    <property type="entry name" value="Cytochrome P450"/>
    <property type="match status" value="1"/>
</dbReference>
<keyword evidence="5 8" id="KW-0560">Oxidoreductase</keyword>
<comment type="similarity">
    <text evidence="2 8">Belongs to the cytochrome P450 family.</text>
</comment>
<keyword evidence="3 8" id="KW-0349">Heme</keyword>
<evidence type="ECO:0000256" key="4">
    <source>
        <dbReference type="ARBA" id="ARBA00022723"/>
    </source>
</evidence>
<gene>
    <name evidence="9" type="ORF">MDCFG202_LOCUS592189</name>
</gene>
<organism evidence="9 10">
    <name type="scientific">Gibberella zeae</name>
    <name type="common">Wheat head blight fungus</name>
    <name type="synonym">Fusarium graminearum</name>
    <dbReference type="NCBI Taxonomy" id="5518"/>
    <lineage>
        <taxon>Eukaryota</taxon>
        <taxon>Fungi</taxon>
        <taxon>Dikarya</taxon>
        <taxon>Ascomycota</taxon>
        <taxon>Pezizomycotina</taxon>
        <taxon>Sordariomycetes</taxon>
        <taxon>Hypocreomycetidae</taxon>
        <taxon>Hypocreales</taxon>
        <taxon>Nectriaceae</taxon>
        <taxon>Fusarium</taxon>
    </lineage>
</organism>
<comment type="cofactor">
    <cofactor evidence="1">
        <name>heme</name>
        <dbReference type="ChEBI" id="CHEBI:30413"/>
    </cofactor>
</comment>
<keyword evidence="6 8" id="KW-0408">Iron</keyword>
<evidence type="ECO:0000256" key="3">
    <source>
        <dbReference type="ARBA" id="ARBA00022617"/>
    </source>
</evidence>
<dbReference type="InterPro" id="IPR001128">
    <property type="entry name" value="Cyt_P450"/>
</dbReference>
<evidence type="ECO:0000256" key="6">
    <source>
        <dbReference type="ARBA" id="ARBA00023004"/>
    </source>
</evidence>
<dbReference type="PROSITE" id="PS00086">
    <property type="entry name" value="CYTOCHROME_P450"/>
    <property type="match status" value="1"/>
</dbReference>
<evidence type="ECO:0000313" key="9">
    <source>
        <dbReference type="EMBL" id="CAG2010016.1"/>
    </source>
</evidence>
<evidence type="ECO:0000256" key="8">
    <source>
        <dbReference type="RuleBase" id="RU000461"/>
    </source>
</evidence>
<dbReference type="Pfam" id="PF00067">
    <property type="entry name" value="p450"/>
    <property type="match status" value="1"/>
</dbReference>
<dbReference type="EMBL" id="CAJPIJ010000205">
    <property type="protein sequence ID" value="CAG2010016.1"/>
    <property type="molecule type" value="Genomic_DNA"/>
</dbReference>
<dbReference type="InterPro" id="IPR036396">
    <property type="entry name" value="Cyt_P450_sf"/>
</dbReference>
<accession>A0A9N8RRL0</accession>
<keyword evidence="7 8" id="KW-0503">Monooxygenase</keyword>
<evidence type="ECO:0000313" key="10">
    <source>
        <dbReference type="Proteomes" id="UP000746612"/>
    </source>
</evidence>
<dbReference type="PANTHER" id="PTHR46206">
    <property type="entry name" value="CYTOCHROME P450"/>
    <property type="match status" value="1"/>
</dbReference>
<dbReference type="Gene3D" id="1.10.630.10">
    <property type="entry name" value="Cytochrome P450"/>
    <property type="match status" value="1"/>
</dbReference>
<sequence length="107" mass="12264">MVVSFSLCMSEETLIFSPHFFPGFMNPSPCESQYQAATTSPDYLIFNYGKHACLGRFFAICEIKMILIELLIKYDFRLEDGKPGPELVCIGIETRLDTKACLEIRRR</sequence>
<dbReference type="GO" id="GO:0016705">
    <property type="term" value="F:oxidoreductase activity, acting on paired donors, with incorporation or reduction of molecular oxygen"/>
    <property type="evidence" value="ECO:0007669"/>
    <property type="project" value="InterPro"/>
</dbReference>
<dbReference type="GO" id="GO:0005506">
    <property type="term" value="F:iron ion binding"/>
    <property type="evidence" value="ECO:0007669"/>
    <property type="project" value="InterPro"/>
</dbReference>
<dbReference type="GO" id="GO:0004497">
    <property type="term" value="F:monooxygenase activity"/>
    <property type="evidence" value="ECO:0007669"/>
    <property type="project" value="UniProtKB-KW"/>
</dbReference>
<evidence type="ECO:0000256" key="1">
    <source>
        <dbReference type="ARBA" id="ARBA00001971"/>
    </source>
</evidence>
<keyword evidence="4 8" id="KW-0479">Metal-binding</keyword>
<evidence type="ECO:0000256" key="7">
    <source>
        <dbReference type="ARBA" id="ARBA00023033"/>
    </source>
</evidence>
<evidence type="ECO:0008006" key="11">
    <source>
        <dbReference type="Google" id="ProtNLM"/>
    </source>
</evidence>
<protein>
    <recommendedName>
        <fullName evidence="11">Cytochrome P450</fullName>
    </recommendedName>
</protein>
<dbReference type="GO" id="GO:0020037">
    <property type="term" value="F:heme binding"/>
    <property type="evidence" value="ECO:0007669"/>
    <property type="project" value="InterPro"/>
</dbReference>
<dbReference type="PANTHER" id="PTHR46206:SF2">
    <property type="entry name" value="CYTOCHROME P450 MONOOXYGENASE AUSG-RELATED"/>
    <property type="match status" value="1"/>
</dbReference>
<dbReference type="AlphaFoldDB" id="A0A9N8RRL0"/>
<comment type="caution">
    <text evidence="9">The sequence shown here is derived from an EMBL/GenBank/DDBJ whole genome shotgun (WGS) entry which is preliminary data.</text>
</comment>
<reference evidence="9" key="1">
    <citation type="submission" date="2021-03" db="EMBL/GenBank/DDBJ databases">
        <authorList>
            <person name="Alouane T."/>
            <person name="Langin T."/>
            <person name="Bonhomme L."/>
        </authorList>
    </citation>
    <scope>NUCLEOTIDE SEQUENCE</scope>
    <source>
        <strain evidence="9">MDC_Fg202</strain>
    </source>
</reference>
<evidence type="ECO:0000256" key="2">
    <source>
        <dbReference type="ARBA" id="ARBA00010617"/>
    </source>
</evidence>
<evidence type="ECO:0000256" key="5">
    <source>
        <dbReference type="ARBA" id="ARBA00023002"/>
    </source>
</evidence>